<dbReference type="OrthoDB" id="4495314at2759"/>
<accession>A0A6A6GXZ5</accession>
<dbReference type="EMBL" id="ML991841">
    <property type="protein sequence ID" value="KAF2230471.1"/>
    <property type="molecule type" value="Genomic_DNA"/>
</dbReference>
<reference evidence="1" key="1">
    <citation type="journal article" date="2020" name="Stud. Mycol.">
        <title>101 Dothideomycetes genomes: a test case for predicting lifestyles and emergence of pathogens.</title>
        <authorList>
            <person name="Haridas S."/>
            <person name="Albert R."/>
            <person name="Binder M."/>
            <person name="Bloem J."/>
            <person name="Labutti K."/>
            <person name="Salamov A."/>
            <person name="Andreopoulos B."/>
            <person name="Baker S."/>
            <person name="Barry K."/>
            <person name="Bills G."/>
            <person name="Bluhm B."/>
            <person name="Cannon C."/>
            <person name="Castanera R."/>
            <person name="Culley D."/>
            <person name="Daum C."/>
            <person name="Ezra D."/>
            <person name="Gonzalez J."/>
            <person name="Henrissat B."/>
            <person name="Kuo A."/>
            <person name="Liang C."/>
            <person name="Lipzen A."/>
            <person name="Lutzoni F."/>
            <person name="Magnuson J."/>
            <person name="Mondo S."/>
            <person name="Nolan M."/>
            <person name="Ohm R."/>
            <person name="Pangilinan J."/>
            <person name="Park H.-J."/>
            <person name="Ramirez L."/>
            <person name="Alfaro M."/>
            <person name="Sun H."/>
            <person name="Tritt A."/>
            <person name="Yoshinaga Y."/>
            <person name="Zwiers L.-H."/>
            <person name="Turgeon B."/>
            <person name="Goodwin S."/>
            <person name="Spatafora J."/>
            <person name="Crous P."/>
            <person name="Grigoriev I."/>
        </authorList>
    </citation>
    <scope>NUCLEOTIDE SEQUENCE</scope>
    <source>
        <strain evidence="1">Tuck. ex Michener</strain>
    </source>
</reference>
<dbReference type="AlphaFoldDB" id="A0A6A6GXZ5"/>
<sequence>MFGCNLQSHPLNEDFHVPDEVCPSDRSPQAIPGNFSSVWVQCDLLEKGDQHSQACAKKSHNGDPAKRLAIRFRYRSKESGQVKEDWCKMEINSDMKKLNSLVDFLDGEDEEYTAKQPRRFLAQKKGRNRRLAMYT</sequence>
<proteinExistence type="predicted"/>
<gene>
    <name evidence="1" type="ORF">EV356DRAFT_509007</name>
</gene>
<evidence type="ECO:0000313" key="1">
    <source>
        <dbReference type="EMBL" id="KAF2230471.1"/>
    </source>
</evidence>
<organism evidence="1 2">
    <name type="scientific">Viridothelium virens</name>
    <name type="common">Speckled blister lichen</name>
    <name type="synonym">Trypethelium virens</name>
    <dbReference type="NCBI Taxonomy" id="1048519"/>
    <lineage>
        <taxon>Eukaryota</taxon>
        <taxon>Fungi</taxon>
        <taxon>Dikarya</taxon>
        <taxon>Ascomycota</taxon>
        <taxon>Pezizomycotina</taxon>
        <taxon>Dothideomycetes</taxon>
        <taxon>Dothideomycetes incertae sedis</taxon>
        <taxon>Trypetheliales</taxon>
        <taxon>Trypetheliaceae</taxon>
        <taxon>Viridothelium</taxon>
    </lineage>
</organism>
<dbReference type="Proteomes" id="UP000800092">
    <property type="component" value="Unassembled WGS sequence"/>
</dbReference>
<evidence type="ECO:0000313" key="2">
    <source>
        <dbReference type="Proteomes" id="UP000800092"/>
    </source>
</evidence>
<name>A0A6A6GXZ5_VIRVR</name>
<keyword evidence="2" id="KW-1185">Reference proteome</keyword>
<protein>
    <submittedName>
        <fullName evidence="1">Uncharacterized protein</fullName>
    </submittedName>
</protein>